<protein>
    <submittedName>
        <fullName evidence="1">Uncharacterized protein</fullName>
    </submittedName>
</protein>
<evidence type="ECO:0000313" key="2">
    <source>
        <dbReference type="Proteomes" id="UP000824890"/>
    </source>
</evidence>
<dbReference type="InterPro" id="IPR023214">
    <property type="entry name" value="HAD_sf"/>
</dbReference>
<name>A0ABQ8D750_BRANA</name>
<dbReference type="InterPro" id="IPR036412">
    <property type="entry name" value="HAD-like_sf"/>
</dbReference>
<accession>A0ABQ8D750</accession>
<evidence type="ECO:0000313" key="1">
    <source>
        <dbReference type="EMBL" id="KAH0925199.1"/>
    </source>
</evidence>
<dbReference type="Pfam" id="PF00702">
    <property type="entry name" value="Hydrolase"/>
    <property type="match status" value="1"/>
</dbReference>
<dbReference type="Gene3D" id="3.40.50.1000">
    <property type="entry name" value="HAD superfamily/HAD-like"/>
    <property type="match status" value="1"/>
</dbReference>
<dbReference type="SUPFAM" id="SSF56784">
    <property type="entry name" value="HAD-like"/>
    <property type="match status" value="1"/>
</dbReference>
<proteinExistence type="predicted"/>
<dbReference type="PANTHER" id="PTHR12725:SF82">
    <property type="entry name" value="HALOACID DEHALOGENASE-LIKE HYDROLASE (HAD) SUPERFAMILY PROTEIN"/>
    <property type="match status" value="1"/>
</dbReference>
<keyword evidence="2" id="KW-1185">Reference proteome</keyword>
<dbReference type="NCBIfam" id="TIGR01509">
    <property type="entry name" value="HAD-SF-IA-v3"/>
    <property type="match status" value="1"/>
</dbReference>
<gene>
    <name evidence="1" type="ORF">HID58_017455</name>
</gene>
<comment type="caution">
    <text evidence="1">The sequence shown here is derived from an EMBL/GenBank/DDBJ whole genome shotgun (WGS) entry which is preliminary data.</text>
</comment>
<sequence length="233" mass="26115">MEIEYPKYDTLLFDLDDTLYPLSSGIARECGQNIKDYMVEKLGIDKSKILELSNSLYKNYGTTMAGLRIFTNADKLHAARALERLGLEDCFEGIVCFESLNSTNREQIHDNDEIFDIITYLSSDHEHPLSGLPKTPIVCKPSETAIVKAIEIANIDPKRTLFFEDSVRNIQAGKRVGLSTVLVGTSQRVKCADYAVENIHNLKEALPELWESEAKPETVRYSGKLAVETPVIA</sequence>
<dbReference type="Proteomes" id="UP000824890">
    <property type="component" value="Unassembled WGS sequence"/>
</dbReference>
<dbReference type="InterPro" id="IPR006439">
    <property type="entry name" value="HAD-SF_hydro_IA"/>
</dbReference>
<dbReference type="EMBL" id="JAGKQM010000005">
    <property type="protein sequence ID" value="KAH0925199.1"/>
    <property type="molecule type" value="Genomic_DNA"/>
</dbReference>
<dbReference type="PANTHER" id="PTHR12725">
    <property type="entry name" value="HALOACID DEHALOGENASE-LIKE HYDROLASE"/>
    <property type="match status" value="1"/>
</dbReference>
<reference evidence="1 2" key="1">
    <citation type="submission" date="2021-05" db="EMBL/GenBank/DDBJ databases">
        <title>Genome Assembly of Synthetic Allotetraploid Brassica napus Reveals Homoeologous Exchanges between Subgenomes.</title>
        <authorList>
            <person name="Davis J.T."/>
        </authorList>
    </citation>
    <scope>NUCLEOTIDE SEQUENCE [LARGE SCALE GENOMIC DNA]</scope>
    <source>
        <strain evidence="2">cv. Da-Ae</strain>
        <tissue evidence="1">Seedling</tissue>
    </source>
</reference>
<organism evidence="1 2">
    <name type="scientific">Brassica napus</name>
    <name type="common">Rape</name>
    <dbReference type="NCBI Taxonomy" id="3708"/>
    <lineage>
        <taxon>Eukaryota</taxon>
        <taxon>Viridiplantae</taxon>
        <taxon>Streptophyta</taxon>
        <taxon>Embryophyta</taxon>
        <taxon>Tracheophyta</taxon>
        <taxon>Spermatophyta</taxon>
        <taxon>Magnoliopsida</taxon>
        <taxon>eudicotyledons</taxon>
        <taxon>Gunneridae</taxon>
        <taxon>Pentapetalae</taxon>
        <taxon>rosids</taxon>
        <taxon>malvids</taxon>
        <taxon>Brassicales</taxon>
        <taxon>Brassicaceae</taxon>
        <taxon>Brassiceae</taxon>
        <taxon>Brassica</taxon>
    </lineage>
</organism>